<dbReference type="InterPro" id="IPR029063">
    <property type="entry name" value="SAM-dependent_MTases_sf"/>
</dbReference>
<feature type="region of interest" description="Disordered" evidence="1">
    <location>
        <begin position="611"/>
        <end position="777"/>
    </location>
</feature>
<feature type="compositionally biased region" description="Low complexity" evidence="1">
    <location>
        <begin position="758"/>
        <end position="777"/>
    </location>
</feature>
<organism evidence="2 3">
    <name type="scientific">Prorocentrum cordatum</name>
    <dbReference type="NCBI Taxonomy" id="2364126"/>
    <lineage>
        <taxon>Eukaryota</taxon>
        <taxon>Sar</taxon>
        <taxon>Alveolata</taxon>
        <taxon>Dinophyceae</taxon>
        <taxon>Prorocentrales</taxon>
        <taxon>Prorocentraceae</taxon>
        <taxon>Prorocentrum</taxon>
    </lineage>
</organism>
<dbReference type="Gene3D" id="3.40.50.150">
    <property type="entry name" value="Vaccinia Virus protein VP39"/>
    <property type="match status" value="1"/>
</dbReference>
<reference evidence="2" key="1">
    <citation type="submission" date="2023-10" db="EMBL/GenBank/DDBJ databases">
        <authorList>
            <person name="Chen Y."/>
            <person name="Shah S."/>
            <person name="Dougan E. K."/>
            <person name="Thang M."/>
            <person name="Chan C."/>
        </authorList>
    </citation>
    <scope>NUCLEOTIDE SEQUENCE [LARGE SCALE GENOMIC DNA]</scope>
</reference>
<dbReference type="SUPFAM" id="SSF53335">
    <property type="entry name" value="S-adenosyl-L-methionine-dependent methyltransferases"/>
    <property type="match status" value="1"/>
</dbReference>
<feature type="region of interest" description="Disordered" evidence="1">
    <location>
        <begin position="943"/>
        <end position="969"/>
    </location>
</feature>
<feature type="compositionally biased region" description="Gly residues" evidence="1">
    <location>
        <begin position="619"/>
        <end position="629"/>
    </location>
</feature>
<proteinExistence type="predicted"/>
<accession>A0ABN9PN35</accession>
<protein>
    <recommendedName>
        <fullName evidence="4">Methyltransferase type 11 domain-containing protein</fullName>
    </recommendedName>
</protein>
<feature type="non-terminal residue" evidence="2">
    <location>
        <position position="1"/>
    </location>
</feature>
<sequence>HSRSPCWGRLRSPRPLSGVFLHSFCFSEGGMVPIMLPFPRFPLFGPPGRPSSPLLDSPRRSRRNAPLERSGSSGMVSAPFDLPSLGWSSPQASGDSCFGSCGHVDGLFPPAAMARRGNCGRGARCFVQAVLLQAALHSSRALPGAEASMQKGLGLCLGGEVRQVCSSMDMASWRLVVEQFSSFEVLGVTTGDGCATLQQQLEASLPDGMPQVGCYGRDGVAELFEARVQRFAERGWQFRNASHLGPPPADGHLRADGSYHFRSAFFQAYQRLQCAAWVRGRQEQGVQFKWVMFARLDVEWRSFPAERELEHHLPVLWLQHRSVNFLQPVPSDRMHVGRSEVILPLLERLFDFLMDLEALVERWGESLAFATCLGRPGKARFTCPPDYGPEDLVELFLLFASMPARIHPEICFDMRSSRHHSERCGQAIENNCRAQATDPQAGYVVAPRRRAYTHAYSQGDEYDSLLAIKLDQILALDADRLGFDMQAVDVGAGVGTYVSLLRQLGADICGLDGRRDLSDSLGEDAIIHDISLPLPRVLVYRFHWVFCFNMLEHLPASWSITELRQVVLNLADLAAVGVLITVPENAYVAGPSADAEPLEVEYVVDRGLQDGRLLPRRSPGGGDLPGGGPAVLPRPAPQALRLPPRRGPRERGGAPGADGEHAAARQRRDAAAPRGGRRRGVPPGPLRRAGSAARGPERWAEGKGPARGHRGGLAGPAGAAAGPRLGHGGSRHGAVAAADRPVPEALPPAQRERGPAAGGPADARPVGGRPAARGAAAGGTVCRRGSGGQCCGAAAPRRWPAGRLRRAAGRRGAAGGRRRPPGLLRPRLPGRAGGLQRRRRAGPARAVLGRRGLRGAAARLPGGALAGAGGALPCAALPRGPVAAGLAGVRGGLLRPAARALRPLAVGQVHAPGPRAGRRAILRRPRRCAGRAAGCQVVAVGARGGRADDCQRGPRSAGSGTRDARSYAS</sequence>
<feature type="compositionally biased region" description="Basic and acidic residues" evidence="1">
    <location>
        <begin position="647"/>
        <end position="671"/>
    </location>
</feature>
<name>A0ABN9PN35_9DINO</name>
<gene>
    <name evidence="2" type="ORF">PCOR1329_LOCUS3350</name>
</gene>
<dbReference type="EMBL" id="CAUYUJ010000860">
    <property type="protein sequence ID" value="CAK0792903.1"/>
    <property type="molecule type" value="Genomic_DNA"/>
</dbReference>
<evidence type="ECO:0000313" key="3">
    <source>
        <dbReference type="Proteomes" id="UP001189429"/>
    </source>
</evidence>
<evidence type="ECO:0008006" key="4">
    <source>
        <dbReference type="Google" id="ProtNLM"/>
    </source>
</evidence>
<feature type="region of interest" description="Disordered" evidence="1">
    <location>
        <begin position="803"/>
        <end position="843"/>
    </location>
</feature>
<feature type="region of interest" description="Disordered" evidence="1">
    <location>
        <begin position="49"/>
        <end position="76"/>
    </location>
</feature>
<dbReference type="Proteomes" id="UP001189429">
    <property type="component" value="Unassembled WGS sequence"/>
</dbReference>
<feature type="compositionally biased region" description="Low complexity" evidence="1">
    <location>
        <begin position="821"/>
        <end position="830"/>
    </location>
</feature>
<evidence type="ECO:0000256" key="1">
    <source>
        <dbReference type="SAM" id="MobiDB-lite"/>
    </source>
</evidence>
<evidence type="ECO:0000313" key="2">
    <source>
        <dbReference type="EMBL" id="CAK0792903.1"/>
    </source>
</evidence>
<comment type="caution">
    <text evidence="2">The sequence shown here is derived from an EMBL/GenBank/DDBJ whole genome shotgun (WGS) entry which is preliminary data.</text>
</comment>
<keyword evidence="3" id="KW-1185">Reference proteome</keyword>
<feature type="compositionally biased region" description="Low complexity" evidence="1">
    <location>
        <begin position="630"/>
        <end position="642"/>
    </location>
</feature>